<dbReference type="EMBL" id="LT629749">
    <property type="protein sequence ID" value="SDT42001.1"/>
    <property type="molecule type" value="Genomic_DNA"/>
</dbReference>
<gene>
    <name evidence="2" type="ORF">SAMN04488543_4281</name>
</gene>
<dbReference type="InterPro" id="IPR029068">
    <property type="entry name" value="Glyas_Bleomycin-R_OHBP_Dase"/>
</dbReference>
<organism evidence="2 3">
    <name type="scientific">Friedmanniella luteola</name>
    <dbReference type="NCBI Taxonomy" id="546871"/>
    <lineage>
        <taxon>Bacteria</taxon>
        <taxon>Bacillati</taxon>
        <taxon>Actinomycetota</taxon>
        <taxon>Actinomycetes</taxon>
        <taxon>Propionibacteriales</taxon>
        <taxon>Nocardioidaceae</taxon>
        <taxon>Friedmanniella</taxon>
    </lineage>
</organism>
<protein>
    <submittedName>
        <fullName evidence="2">Catechol 2,3-dioxygenase</fullName>
    </submittedName>
</protein>
<dbReference type="PROSITE" id="PS51819">
    <property type="entry name" value="VOC"/>
    <property type="match status" value="1"/>
</dbReference>
<keyword evidence="3" id="KW-1185">Reference proteome</keyword>
<feature type="domain" description="VOC" evidence="1">
    <location>
        <begin position="5"/>
        <end position="124"/>
    </location>
</feature>
<name>A0A1H2A7N7_9ACTN</name>
<sequence>MLTHGEVHANVPAADLQRARRFYVDKLGLTPVAEDEWSLRFPTPSGSWFQVYATSYAGTGKHTIAQWDVEDLPAAVAQLSQVGVSFEHYDLPGVTWDGDIADLGGQRAAWFTDSEGNVLCLDERPPG</sequence>
<dbReference type="InterPro" id="IPR004360">
    <property type="entry name" value="Glyas_Fos-R_dOase_dom"/>
</dbReference>
<dbReference type="Proteomes" id="UP000199092">
    <property type="component" value="Chromosome I"/>
</dbReference>
<dbReference type="CDD" id="cd06587">
    <property type="entry name" value="VOC"/>
    <property type="match status" value="1"/>
</dbReference>
<dbReference type="Pfam" id="PF00903">
    <property type="entry name" value="Glyoxalase"/>
    <property type="match status" value="1"/>
</dbReference>
<evidence type="ECO:0000313" key="2">
    <source>
        <dbReference type="EMBL" id="SDT42001.1"/>
    </source>
</evidence>
<dbReference type="GO" id="GO:0051213">
    <property type="term" value="F:dioxygenase activity"/>
    <property type="evidence" value="ECO:0007669"/>
    <property type="project" value="UniProtKB-KW"/>
</dbReference>
<dbReference type="SUPFAM" id="SSF54593">
    <property type="entry name" value="Glyoxalase/Bleomycin resistance protein/Dihydroxybiphenyl dioxygenase"/>
    <property type="match status" value="1"/>
</dbReference>
<reference evidence="2 3" key="1">
    <citation type="submission" date="2016-10" db="EMBL/GenBank/DDBJ databases">
        <authorList>
            <person name="de Groot N.N."/>
        </authorList>
    </citation>
    <scope>NUCLEOTIDE SEQUENCE [LARGE SCALE GENOMIC DNA]</scope>
    <source>
        <strain evidence="2 3">DSM 21741</strain>
    </source>
</reference>
<evidence type="ECO:0000259" key="1">
    <source>
        <dbReference type="PROSITE" id="PS51819"/>
    </source>
</evidence>
<evidence type="ECO:0000313" key="3">
    <source>
        <dbReference type="Proteomes" id="UP000199092"/>
    </source>
</evidence>
<keyword evidence="2" id="KW-0223">Dioxygenase</keyword>
<dbReference type="AlphaFoldDB" id="A0A1H2A7N7"/>
<dbReference type="InterPro" id="IPR037523">
    <property type="entry name" value="VOC_core"/>
</dbReference>
<dbReference type="Gene3D" id="3.10.180.10">
    <property type="entry name" value="2,3-Dihydroxybiphenyl 1,2-Dioxygenase, domain 1"/>
    <property type="match status" value="1"/>
</dbReference>
<accession>A0A1H2A7N7</accession>
<dbReference type="STRING" id="546871.SAMN04488543_4281"/>
<dbReference type="OrthoDB" id="9804907at2"/>
<proteinExistence type="predicted"/>
<keyword evidence="2" id="KW-0560">Oxidoreductase</keyword>
<dbReference type="RefSeq" id="WP_091418090.1">
    <property type="nucleotide sequence ID" value="NZ_LT629749.1"/>
</dbReference>